<evidence type="ECO:0000256" key="3">
    <source>
        <dbReference type="ARBA" id="ARBA00023143"/>
    </source>
</evidence>
<dbReference type="Pfam" id="PF00700">
    <property type="entry name" value="Flagellin_C"/>
    <property type="match status" value="1"/>
</dbReference>
<dbReference type="AlphaFoldDB" id="A0A975U0V7"/>
<gene>
    <name evidence="5" type="ORF">KO353_13770</name>
</gene>
<proteinExistence type="inferred from homology"/>
<dbReference type="PANTHER" id="PTHR42792:SF1">
    <property type="entry name" value="FLAGELLAR HOOK-ASSOCIATED PROTEIN 3"/>
    <property type="match status" value="1"/>
</dbReference>
<comment type="subcellular location">
    <subcellularLocation>
        <location evidence="1">Bacterial flagellum</location>
    </subcellularLocation>
</comment>
<keyword evidence="6" id="KW-1185">Reference proteome</keyword>
<evidence type="ECO:0000259" key="4">
    <source>
        <dbReference type="Pfam" id="PF00700"/>
    </source>
</evidence>
<keyword evidence="3" id="KW-0975">Bacterial flagellum</keyword>
<reference evidence="5" key="1">
    <citation type="submission" date="2021-06" db="EMBL/GenBank/DDBJ databases">
        <title>Elioraea tepida, sp. nov., a moderately thermophilic aerobic anoxygenic phototrophic bacterium isolated from an alkaline siliceous hot spring mat community in Yellowstone National Park, WY, USA.</title>
        <authorList>
            <person name="Saini M.K."/>
            <person name="Yoshida S."/>
            <person name="Sebastian A."/>
            <person name="Hirose S."/>
            <person name="Hara E."/>
            <person name="Tamaki H."/>
            <person name="Soulier N.T."/>
            <person name="Albert I."/>
            <person name="Hanada S."/>
            <person name="Bryant D.A."/>
            <person name="Tank M."/>
        </authorList>
    </citation>
    <scope>NUCLEOTIDE SEQUENCE</scope>
    <source>
        <strain evidence="5">MS-P2</strain>
    </source>
</reference>
<name>A0A975U0V7_9PROT</name>
<evidence type="ECO:0000313" key="5">
    <source>
        <dbReference type="EMBL" id="QXM24301.1"/>
    </source>
</evidence>
<sequence>MTTVSSYGTIGRTLTAALATRDRLDLLTRQAATGRVAETFGGLAPNARVSIDLRAAIARRESYGQAIATAEARIAVMQPALGRIGEIATGTVQAALAAVTQGRNAIPVLAQSAREALAEVAAMLNATAGDEYVFNGSDVTRPPIPNAGAILQSGFFTQIQAAVQQFGQPWDHDADPLTPNVPRGATQVLADTLAIAASTAPGTTPFSAFLEGPGASEPRLGLVADDSQRVTYGLRANANGLAQSRTDPPSTGSFIRDILRGLAVLGSLDEDLAAIDDPALAGDGIHELLIGVSRSLQSAVKTLEEERGALGVAEQRLAALKERHLDMLVVLKAQVGKVEDVDLAEVSARLQLLQTQLEMSYRLIAGLRDLNLARFL</sequence>
<accession>A0A975U0V7</accession>
<protein>
    <recommendedName>
        <fullName evidence="4">Flagellin C-terminal domain-containing protein</fullName>
    </recommendedName>
</protein>
<dbReference type="PANTHER" id="PTHR42792">
    <property type="entry name" value="FLAGELLIN"/>
    <property type="match status" value="1"/>
</dbReference>
<comment type="similarity">
    <text evidence="2">Belongs to the bacterial flagellin family.</text>
</comment>
<feature type="domain" description="Flagellin C-terminal" evidence="4">
    <location>
        <begin position="297"/>
        <end position="376"/>
    </location>
</feature>
<dbReference type="InterPro" id="IPR046358">
    <property type="entry name" value="Flagellin_C"/>
</dbReference>
<evidence type="ECO:0000256" key="2">
    <source>
        <dbReference type="ARBA" id="ARBA00005709"/>
    </source>
</evidence>
<dbReference type="EMBL" id="CP076448">
    <property type="protein sequence ID" value="QXM24301.1"/>
    <property type="molecule type" value="Genomic_DNA"/>
</dbReference>
<dbReference type="KEGG" id="elio:KO353_13770"/>
<dbReference type="GO" id="GO:0005198">
    <property type="term" value="F:structural molecule activity"/>
    <property type="evidence" value="ECO:0007669"/>
    <property type="project" value="InterPro"/>
</dbReference>
<dbReference type="Proteomes" id="UP000694001">
    <property type="component" value="Chromosome"/>
</dbReference>
<organism evidence="5 6">
    <name type="scientific">Elioraea tepida</name>
    <dbReference type="NCBI Taxonomy" id="2843330"/>
    <lineage>
        <taxon>Bacteria</taxon>
        <taxon>Pseudomonadati</taxon>
        <taxon>Pseudomonadota</taxon>
        <taxon>Alphaproteobacteria</taxon>
        <taxon>Acetobacterales</taxon>
        <taxon>Elioraeaceae</taxon>
        <taxon>Elioraea</taxon>
    </lineage>
</organism>
<evidence type="ECO:0000313" key="6">
    <source>
        <dbReference type="Proteomes" id="UP000694001"/>
    </source>
</evidence>
<dbReference type="GO" id="GO:0009288">
    <property type="term" value="C:bacterial-type flagellum"/>
    <property type="evidence" value="ECO:0007669"/>
    <property type="project" value="UniProtKB-SubCell"/>
</dbReference>
<dbReference type="RefSeq" id="WP_218285358.1">
    <property type="nucleotide sequence ID" value="NZ_CP076448.1"/>
</dbReference>
<evidence type="ECO:0000256" key="1">
    <source>
        <dbReference type="ARBA" id="ARBA00004365"/>
    </source>
</evidence>
<dbReference type="InterPro" id="IPR001492">
    <property type="entry name" value="Flagellin"/>
</dbReference>